<accession>A0A4U5R2N8</accession>
<protein>
    <recommendedName>
        <fullName evidence="1">Retrotransposon gag domain-containing protein</fullName>
    </recommendedName>
</protein>
<organism evidence="2">
    <name type="scientific">Populus alba</name>
    <name type="common">White poplar</name>
    <dbReference type="NCBI Taxonomy" id="43335"/>
    <lineage>
        <taxon>Eukaryota</taxon>
        <taxon>Viridiplantae</taxon>
        <taxon>Streptophyta</taxon>
        <taxon>Embryophyta</taxon>
        <taxon>Tracheophyta</taxon>
        <taxon>Spermatophyta</taxon>
        <taxon>Magnoliopsida</taxon>
        <taxon>eudicotyledons</taxon>
        <taxon>Gunneridae</taxon>
        <taxon>Pentapetalae</taxon>
        <taxon>rosids</taxon>
        <taxon>fabids</taxon>
        <taxon>Malpighiales</taxon>
        <taxon>Salicaceae</taxon>
        <taxon>Saliceae</taxon>
        <taxon>Populus</taxon>
    </lineage>
</organism>
<dbReference type="InterPro" id="IPR005162">
    <property type="entry name" value="Retrotrans_gag_dom"/>
</dbReference>
<reference evidence="2" key="1">
    <citation type="submission" date="2018-10" db="EMBL/GenBank/DDBJ databases">
        <title>Population genomic analysis revealed the cold adaptation of white poplar.</title>
        <authorList>
            <person name="Liu Y.-J."/>
        </authorList>
    </citation>
    <scope>NUCLEOTIDE SEQUENCE [LARGE SCALE GENOMIC DNA]</scope>
    <source>
        <strain evidence="2">PAL-ZL1</strain>
    </source>
</reference>
<dbReference type="Pfam" id="PF03732">
    <property type="entry name" value="Retrotrans_gag"/>
    <property type="match status" value="1"/>
</dbReference>
<evidence type="ECO:0000259" key="1">
    <source>
        <dbReference type="Pfam" id="PF03732"/>
    </source>
</evidence>
<evidence type="ECO:0000313" key="2">
    <source>
        <dbReference type="EMBL" id="TKS16317.1"/>
    </source>
</evidence>
<sequence>MDTCCKANVEFDNDVNEILARHEISFDQEQVQLASFHLEGIAQWHRWLAKFCRPLIWDEFTNAIQLQFGPTDYEDPSEALTLLKQTTTIAVYQEAFERLSHIVDNLPENFLIGCFIAGLRDDIHIDVKIKQLGTLVDTIGVARLLRNTINYRR</sequence>
<name>A0A4U5R2N8_POPAL</name>
<comment type="caution">
    <text evidence="2">The sequence shown here is derived from an EMBL/GenBank/DDBJ whole genome shotgun (WGS) entry which is preliminary data.</text>
</comment>
<gene>
    <name evidence="2" type="ORF">D5086_0000024520</name>
</gene>
<feature type="domain" description="Retrotransposon gag" evidence="1">
    <location>
        <begin position="32"/>
        <end position="121"/>
    </location>
</feature>
<proteinExistence type="predicted"/>
<dbReference type="AlphaFoldDB" id="A0A4U5R2N8"/>
<dbReference type="EMBL" id="RCHU01000064">
    <property type="protein sequence ID" value="TKS16317.1"/>
    <property type="molecule type" value="Genomic_DNA"/>
</dbReference>